<proteinExistence type="predicted"/>
<dbReference type="InterPro" id="IPR050394">
    <property type="entry name" value="Homeobox_NK-like"/>
</dbReference>
<evidence type="ECO:0000256" key="6">
    <source>
        <dbReference type="PROSITE-ProRule" id="PRU00108"/>
    </source>
</evidence>
<dbReference type="CDD" id="cd00086">
    <property type="entry name" value="homeodomain"/>
    <property type="match status" value="1"/>
</dbReference>
<keyword evidence="5 6" id="KW-0539">Nucleus</keyword>
<comment type="caution">
    <text evidence="10">The sequence shown here is derived from an EMBL/GenBank/DDBJ whole genome shotgun (WGS) entry which is preliminary data.</text>
</comment>
<accession>A0ABR4QFG6</accession>
<evidence type="ECO:0000256" key="7">
    <source>
        <dbReference type="RuleBase" id="RU000682"/>
    </source>
</evidence>
<dbReference type="PANTHER" id="PTHR24340:SF41">
    <property type="entry name" value="MUSCLE-SPECIFIC HOMEOBOX PROTEIN TINMAN-RELATED"/>
    <property type="match status" value="1"/>
</dbReference>
<dbReference type="SUPFAM" id="SSF46689">
    <property type="entry name" value="Homeodomain-like"/>
    <property type="match status" value="1"/>
</dbReference>
<keyword evidence="2" id="KW-0217">Developmental protein</keyword>
<evidence type="ECO:0000313" key="11">
    <source>
        <dbReference type="Proteomes" id="UP001651158"/>
    </source>
</evidence>
<evidence type="ECO:0000256" key="1">
    <source>
        <dbReference type="ARBA" id="ARBA00004123"/>
    </source>
</evidence>
<dbReference type="Pfam" id="PF00046">
    <property type="entry name" value="Homeodomain"/>
    <property type="match status" value="1"/>
</dbReference>
<feature type="region of interest" description="Disordered" evidence="8">
    <location>
        <begin position="26"/>
        <end position="65"/>
    </location>
</feature>
<dbReference type="GO" id="GO:0003677">
    <property type="term" value="F:DNA binding"/>
    <property type="evidence" value="ECO:0007669"/>
    <property type="project" value="UniProtKB-KW"/>
</dbReference>
<reference evidence="10 11" key="1">
    <citation type="journal article" date="2022" name="Front. Cell. Infect. Microbiol.">
        <title>The Genomes of Two Strains of Taenia crassiceps the Animal Model for the Study of Human Cysticercosis.</title>
        <authorList>
            <person name="Bobes R.J."/>
            <person name="Estrada K."/>
            <person name="Rios-Valencia D.G."/>
            <person name="Calderon-Gallegos A."/>
            <person name="de la Torre P."/>
            <person name="Carrero J.C."/>
            <person name="Sanchez-Flores A."/>
            <person name="Laclette J.P."/>
        </authorList>
    </citation>
    <scope>NUCLEOTIDE SEQUENCE [LARGE SCALE GENOMIC DNA]</scope>
    <source>
        <strain evidence="10">WFUcys</strain>
    </source>
</reference>
<keyword evidence="4 6" id="KW-0371">Homeobox</keyword>
<feature type="region of interest" description="Disordered" evidence="8">
    <location>
        <begin position="334"/>
        <end position="359"/>
    </location>
</feature>
<keyword evidence="11" id="KW-1185">Reference proteome</keyword>
<feature type="compositionally biased region" description="Basic and acidic residues" evidence="8">
    <location>
        <begin position="54"/>
        <end position="65"/>
    </location>
</feature>
<dbReference type="Proteomes" id="UP001651158">
    <property type="component" value="Unassembled WGS sequence"/>
</dbReference>
<dbReference type="InterPro" id="IPR001356">
    <property type="entry name" value="HD"/>
</dbReference>
<dbReference type="PRINTS" id="PR00024">
    <property type="entry name" value="HOMEOBOX"/>
</dbReference>
<protein>
    <submittedName>
        <fullName evidence="10">Homeobox protein DTH-2</fullName>
    </submittedName>
</protein>
<evidence type="ECO:0000259" key="9">
    <source>
        <dbReference type="PROSITE" id="PS50071"/>
    </source>
</evidence>
<organism evidence="10 11">
    <name type="scientific">Taenia crassiceps</name>
    <dbReference type="NCBI Taxonomy" id="6207"/>
    <lineage>
        <taxon>Eukaryota</taxon>
        <taxon>Metazoa</taxon>
        <taxon>Spiralia</taxon>
        <taxon>Lophotrochozoa</taxon>
        <taxon>Platyhelminthes</taxon>
        <taxon>Cestoda</taxon>
        <taxon>Eucestoda</taxon>
        <taxon>Cyclophyllidea</taxon>
        <taxon>Taeniidae</taxon>
        <taxon>Taenia</taxon>
    </lineage>
</organism>
<gene>
    <name evidence="10" type="ORF">TcWFU_001329</name>
</gene>
<dbReference type="PROSITE" id="PS50071">
    <property type="entry name" value="HOMEOBOX_2"/>
    <property type="match status" value="1"/>
</dbReference>
<keyword evidence="3 6" id="KW-0238">DNA-binding</keyword>
<dbReference type="InterPro" id="IPR017970">
    <property type="entry name" value="Homeobox_CS"/>
</dbReference>
<evidence type="ECO:0000256" key="4">
    <source>
        <dbReference type="ARBA" id="ARBA00023155"/>
    </source>
</evidence>
<feature type="domain" description="Homeobox" evidence="9">
    <location>
        <begin position="256"/>
        <end position="316"/>
    </location>
</feature>
<feature type="compositionally biased region" description="Basic and acidic residues" evidence="8">
    <location>
        <begin position="28"/>
        <end position="44"/>
    </location>
</feature>
<comment type="subcellular location">
    <subcellularLocation>
        <location evidence="1 6 7">Nucleus</location>
    </subcellularLocation>
</comment>
<feature type="region of interest" description="Disordered" evidence="8">
    <location>
        <begin position="1"/>
        <end position="20"/>
    </location>
</feature>
<dbReference type="PANTHER" id="PTHR24340">
    <property type="entry name" value="HOMEOBOX PROTEIN NKX"/>
    <property type="match status" value="1"/>
</dbReference>
<dbReference type="InterPro" id="IPR020479">
    <property type="entry name" value="HD_metazoa"/>
</dbReference>
<feature type="compositionally biased region" description="Polar residues" evidence="8">
    <location>
        <begin position="346"/>
        <end position="359"/>
    </location>
</feature>
<evidence type="ECO:0000313" key="10">
    <source>
        <dbReference type="EMBL" id="KAL5108466.1"/>
    </source>
</evidence>
<dbReference type="EMBL" id="JAKROA010000003">
    <property type="protein sequence ID" value="KAL5108466.1"/>
    <property type="molecule type" value="Genomic_DNA"/>
</dbReference>
<evidence type="ECO:0000256" key="8">
    <source>
        <dbReference type="SAM" id="MobiDB-lite"/>
    </source>
</evidence>
<dbReference type="SMART" id="SM00389">
    <property type="entry name" value="HOX"/>
    <property type="match status" value="1"/>
</dbReference>
<evidence type="ECO:0000256" key="2">
    <source>
        <dbReference type="ARBA" id="ARBA00022473"/>
    </source>
</evidence>
<sequence length="521" mass="57958">MRTYPDIGSMASPHVDSNTALDIPLALDSKKTSRQWEESAESKRGKAVPSVDDEITRNGEIKLKMDPPESSLTLLQNSNQAMGSSRPPNSLFPHTSHWYNGMTDPRALSEYDYLSCFMGATNAVSAANPYPMAFQPRSTPLEDANLQQKIGTSAPSSSSSSAPFLYSQSSNPSALSSCAPYTPAYVSPPMQQPPSQTSPVISPPALMPNVYQSNNRDYETQRKAAAMAVALAAHQQTPQVQQQTQVGTGHHPQQFSQRRKRRVLFSQVQVMELEKRFKQQKYLTAPEREHLAQLINLTPTQVKIWFQNHRYKCKRAFKEKEEISVILPQSSINSASHENKDDDILSSRSSPNDMNSTKGDIQATSELLQSLSDEGRFSLTSEPKEHFSAFELTISPHDTKFFPGSAPPYSGYGGQTMFLSSPRDPPRECENGCSDICRSYFNHCISDCDSSKRLATSIFSSNINPETLTSTTDYPPHSTNSKPAFEGYQRAPAEETAVPSKHAFGVEMRDNEYAMRNMDFY</sequence>
<dbReference type="InterPro" id="IPR009057">
    <property type="entry name" value="Homeodomain-like_sf"/>
</dbReference>
<feature type="DNA-binding region" description="Homeobox" evidence="6">
    <location>
        <begin position="258"/>
        <end position="317"/>
    </location>
</feature>
<evidence type="ECO:0000256" key="5">
    <source>
        <dbReference type="ARBA" id="ARBA00023242"/>
    </source>
</evidence>
<dbReference type="PROSITE" id="PS00027">
    <property type="entry name" value="HOMEOBOX_1"/>
    <property type="match status" value="1"/>
</dbReference>
<dbReference type="Gene3D" id="1.10.10.60">
    <property type="entry name" value="Homeodomain-like"/>
    <property type="match status" value="1"/>
</dbReference>
<name>A0ABR4QFG6_9CEST</name>
<evidence type="ECO:0000256" key="3">
    <source>
        <dbReference type="ARBA" id="ARBA00023125"/>
    </source>
</evidence>